<feature type="region of interest" description="Disordered" evidence="1">
    <location>
        <begin position="1"/>
        <end position="23"/>
    </location>
</feature>
<sequence>MTASHELGGHRRPHTRETLETSLTTTQNPVNIAKQKAQSLFWLVMGSPSEFTLAEMVEMENIYKELGEESLDSEFCERLATSFSFTANRAGKPAITWEQVQSWFEDRQKESRPRVSPSPLSLKLFVDLSNAKISSDAPESSRNSKGKVTDLSELIFEARSSRDNAWYDVAAFLNYRVLSTGELEARVRFSGFRNTDDEWVNVKRAVRERSIPLEPSECHRVKVGDLVLCFRERFDQAVYCDAHVVGIQRRPHEAASCRCIFVVRYDHDNTEEAAQLERLCCRPTQ</sequence>
<evidence type="ECO:0000256" key="1">
    <source>
        <dbReference type="SAM" id="MobiDB-lite"/>
    </source>
</evidence>
<evidence type="ECO:0000313" key="4">
    <source>
        <dbReference type="Proteomes" id="UP000008311"/>
    </source>
</evidence>
<feature type="domain" description="SAWADEE" evidence="2">
    <location>
        <begin position="153"/>
        <end position="280"/>
    </location>
</feature>
<dbReference type="eggNOG" id="ENOG502RI2U">
    <property type="taxonomic scope" value="Eukaryota"/>
</dbReference>
<dbReference type="GO" id="GO:0003682">
    <property type="term" value="F:chromatin binding"/>
    <property type="evidence" value="ECO:0007669"/>
    <property type="project" value="InterPro"/>
</dbReference>
<proteinExistence type="predicted"/>
<reference evidence="4" key="1">
    <citation type="journal article" date="2010" name="Nat. Biotechnol.">
        <title>Draft genome sequence of the oilseed species Ricinus communis.</title>
        <authorList>
            <person name="Chan A.P."/>
            <person name="Crabtree J."/>
            <person name="Zhao Q."/>
            <person name="Lorenzi H."/>
            <person name="Orvis J."/>
            <person name="Puiu D."/>
            <person name="Melake-Berhan A."/>
            <person name="Jones K.M."/>
            <person name="Redman J."/>
            <person name="Chen G."/>
            <person name="Cahoon E.B."/>
            <person name="Gedil M."/>
            <person name="Stanke M."/>
            <person name="Haas B.J."/>
            <person name="Wortman J.R."/>
            <person name="Fraser-Liggett C.M."/>
            <person name="Ravel J."/>
            <person name="Rabinowicz P.D."/>
        </authorList>
    </citation>
    <scope>NUCLEOTIDE SEQUENCE [LARGE SCALE GENOMIC DNA]</scope>
    <source>
        <strain evidence="4">cv. Hale</strain>
    </source>
</reference>
<dbReference type="EMBL" id="EQ973801">
    <property type="protein sequence ID" value="EEF46394.1"/>
    <property type="molecule type" value="Genomic_DNA"/>
</dbReference>
<organism evidence="3 4">
    <name type="scientific">Ricinus communis</name>
    <name type="common">Castor bean</name>
    <dbReference type="NCBI Taxonomy" id="3988"/>
    <lineage>
        <taxon>Eukaryota</taxon>
        <taxon>Viridiplantae</taxon>
        <taxon>Streptophyta</taxon>
        <taxon>Embryophyta</taxon>
        <taxon>Tracheophyta</taxon>
        <taxon>Spermatophyta</taxon>
        <taxon>Magnoliopsida</taxon>
        <taxon>eudicotyledons</taxon>
        <taxon>Gunneridae</taxon>
        <taxon>Pentapetalae</taxon>
        <taxon>rosids</taxon>
        <taxon>fabids</taxon>
        <taxon>Malpighiales</taxon>
        <taxon>Euphorbiaceae</taxon>
        <taxon>Acalyphoideae</taxon>
        <taxon>Acalypheae</taxon>
        <taxon>Ricinus</taxon>
    </lineage>
</organism>
<dbReference type="PANTHER" id="PTHR33827">
    <property type="entry name" value="PROTEIN SAWADEE HOMEODOMAIN HOMOLOG 2"/>
    <property type="match status" value="1"/>
</dbReference>
<dbReference type="FunCoup" id="B9RQF5">
    <property type="interactions" value="755"/>
</dbReference>
<dbReference type="Pfam" id="PF16719">
    <property type="entry name" value="SAWADEE"/>
    <property type="match status" value="1"/>
</dbReference>
<protein>
    <recommendedName>
        <fullName evidence="2">SAWADEE domain-containing protein</fullName>
    </recommendedName>
</protein>
<dbReference type="Gene3D" id="2.30.30.140">
    <property type="match status" value="1"/>
</dbReference>
<dbReference type="PANTHER" id="PTHR33827:SF2">
    <property type="entry name" value="PROTEIN SAWADEE HOMEODOMAIN HOMOLOG 1"/>
    <property type="match status" value="1"/>
</dbReference>
<name>B9RQF5_RICCO</name>
<dbReference type="InterPro" id="IPR039276">
    <property type="entry name" value="SHH1/2"/>
</dbReference>
<dbReference type="AlphaFoldDB" id="B9RQF5"/>
<dbReference type="Gene3D" id="2.40.50.40">
    <property type="match status" value="1"/>
</dbReference>
<dbReference type="InParanoid" id="B9RQF5"/>
<keyword evidence="4" id="KW-1185">Reference proteome</keyword>
<accession>B9RQF5</accession>
<dbReference type="Proteomes" id="UP000008311">
    <property type="component" value="Unassembled WGS sequence"/>
</dbReference>
<dbReference type="STRING" id="3988.B9RQF5"/>
<dbReference type="InterPro" id="IPR032001">
    <property type="entry name" value="SAWADEE_dom"/>
</dbReference>
<gene>
    <name evidence="3" type="ORF">RCOM_1490640</name>
</gene>
<evidence type="ECO:0000259" key="2">
    <source>
        <dbReference type="Pfam" id="PF16719"/>
    </source>
</evidence>
<evidence type="ECO:0000313" key="3">
    <source>
        <dbReference type="EMBL" id="EEF46394.1"/>
    </source>
</evidence>